<evidence type="ECO:0000256" key="2">
    <source>
        <dbReference type="ARBA" id="ARBA00022527"/>
    </source>
</evidence>
<evidence type="ECO:0000313" key="11">
    <source>
        <dbReference type="EMBL" id="ACY23088.1"/>
    </source>
</evidence>
<dbReference type="SUPFAM" id="SSF56112">
    <property type="entry name" value="Protein kinase-like (PK-like)"/>
    <property type="match status" value="1"/>
</dbReference>
<dbReference type="GO" id="GO:0004674">
    <property type="term" value="F:protein serine/threonine kinase activity"/>
    <property type="evidence" value="ECO:0007669"/>
    <property type="project" value="UniProtKB-KW"/>
</dbReference>
<dbReference type="Gene3D" id="1.10.510.10">
    <property type="entry name" value="Transferase(Phosphotransferase) domain 1"/>
    <property type="match status" value="1"/>
</dbReference>
<evidence type="ECO:0000256" key="7">
    <source>
        <dbReference type="ARBA" id="ARBA00047899"/>
    </source>
</evidence>
<gene>
    <name evidence="11" type="ordered locus">Gbro_3912</name>
</gene>
<feature type="domain" description="Protein kinase" evidence="10">
    <location>
        <begin position="11"/>
        <end position="275"/>
    </location>
</feature>
<dbReference type="KEGG" id="gbr:Gbro_3912"/>
<dbReference type="InterPro" id="IPR011009">
    <property type="entry name" value="Kinase-like_dom_sf"/>
</dbReference>
<keyword evidence="6" id="KW-0067">ATP-binding</keyword>
<evidence type="ECO:0000256" key="6">
    <source>
        <dbReference type="ARBA" id="ARBA00022840"/>
    </source>
</evidence>
<dbReference type="STRING" id="526226.Gbro_3912"/>
<evidence type="ECO:0000313" key="12">
    <source>
        <dbReference type="Proteomes" id="UP000001219"/>
    </source>
</evidence>
<keyword evidence="2 11" id="KW-0723">Serine/threonine-protein kinase</keyword>
<dbReference type="SMART" id="SM00220">
    <property type="entry name" value="S_TKc"/>
    <property type="match status" value="1"/>
</dbReference>
<feature type="region of interest" description="Disordered" evidence="9">
    <location>
        <begin position="283"/>
        <end position="312"/>
    </location>
</feature>
<dbReference type="Pfam" id="PF00069">
    <property type="entry name" value="Pkinase"/>
    <property type="match status" value="1"/>
</dbReference>
<protein>
    <recommendedName>
        <fullName evidence="1">non-specific serine/threonine protein kinase</fullName>
        <ecNumber evidence="1">2.7.11.1</ecNumber>
    </recommendedName>
</protein>
<evidence type="ECO:0000256" key="4">
    <source>
        <dbReference type="ARBA" id="ARBA00022741"/>
    </source>
</evidence>
<evidence type="ECO:0000259" key="10">
    <source>
        <dbReference type="PROSITE" id="PS50011"/>
    </source>
</evidence>
<reference evidence="11 12" key="2">
    <citation type="journal article" date="2010" name="Stand. Genomic Sci.">
        <title>Complete genome sequence of Gordonia bronchialis type strain (3410).</title>
        <authorList>
            <person name="Ivanova N."/>
            <person name="Sikorski J."/>
            <person name="Jando M."/>
            <person name="Lapidus A."/>
            <person name="Nolan M."/>
            <person name="Lucas S."/>
            <person name="Del Rio T.G."/>
            <person name="Tice H."/>
            <person name="Copeland A."/>
            <person name="Cheng J.F."/>
            <person name="Chen F."/>
            <person name="Bruce D."/>
            <person name="Goodwin L."/>
            <person name="Pitluck S."/>
            <person name="Mavromatis K."/>
            <person name="Ovchinnikova G."/>
            <person name="Pati A."/>
            <person name="Chen A."/>
            <person name="Palaniappan K."/>
            <person name="Land M."/>
            <person name="Hauser L."/>
            <person name="Chang Y.J."/>
            <person name="Jeffries C.D."/>
            <person name="Chain P."/>
            <person name="Saunders E."/>
            <person name="Han C."/>
            <person name="Detter J.C."/>
            <person name="Brettin T."/>
            <person name="Rohde M."/>
            <person name="Goker M."/>
            <person name="Bristow J."/>
            <person name="Eisen J.A."/>
            <person name="Markowitz V."/>
            <person name="Hugenholtz P."/>
            <person name="Klenk H.P."/>
            <person name="Kyrpides N.C."/>
        </authorList>
    </citation>
    <scope>NUCLEOTIDE SEQUENCE [LARGE SCALE GENOMIC DNA]</scope>
    <source>
        <strain evidence="12">ATCC 25592 / DSM 43247 / BCRC 13721 / JCM 3198 / KCTC 3076 / NBRC 16047 / NCTC 10667</strain>
    </source>
</reference>
<name>D0L3T5_GORB4</name>
<dbReference type="FunFam" id="3.30.200.20:FF:000035">
    <property type="entry name" value="Serine/threonine protein kinase Stk1"/>
    <property type="match status" value="1"/>
</dbReference>
<dbReference type="OrthoDB" id="9801841at2"/>
<dbReference type="PROSITE" id="PS00108">
    <property type="entry name" value="PROTEIN_KINASE_ST"/>
    <property type="match status" value="1"/>
</dbReference>
<keyword evidence="3" id="KW-0808">Transferase</keyword>
<reference evidence="12" key="1">
    <citation type="submission" date="2009-10" db="EMBL/GenBank/DDBJ databases">
        <title>The complete chromosome of Gordonia bronchialis DSM 43247.</title>
        <authorList>
            <consortium name="US DOE Joint Genome Institute (JGI-PGF)"/>
            <person name="Lucas S."/>
            <person name="Copeland A."/>
            <person name="Lapidus A."/>
            <person name="Glavina del Rio T."/>
            <person name="Dalin E."/>
            <person name="Tice H."/>
            <person name="Bruce D."/>
            <person name="Goodwin L."/>
            <person name="Pitluck S."/>
            <person name="Kyrpides N."/>
            <person name="Mavromatis K."/>
            <person name="Ivanova N."/>
            <person name="Ovchinnikova G."/>
            <person name="Saunders E."/>
            <person name="Brettin T."/>
            <person name="Detter J.C."/>
            <person name="Han C."/>
            <person name="Larimer F."/>
            <person name="Land M."/>
            <person name="Hauser L."/>
            <person name="Markowitz V."/>
            <person name="Cheng J.-F."/>
            <person name="Hugenholtz P."/>
            <person name="Woyke T."/>
            <person name="Wu D."/>
            <person name="Jando M."/>
            <person name="Schneider S."/>
            <person name="Goeker M."/>
            <person name="Klenk H.-P."/>
            <person name="Eisen J.A."/>
        </authorList>
    </citation>
    <scope>NUCLEOTIDE SEQUENCE [LARGE SCALE GENOMIC DNA]</scope>
    <source>
        <strain evidence="12">ATCC 25592 / DSM 43247 / BCRC 13721 / JCM 3198 / KCTC 3076 / NBRC 16047 / NCTC 10667</strain>
    </source>
</reference>
<keyword evidence="4" id="KW-0547">Nucleotide-binding</keyword>
<dbReference type="Proteomes" id="UP000001219">
    <property type="component" value="Chromosome"/>
</dbReference>
<evidence type="ECO:0000256" key="8">
    <source>
        <dbReference type="ARBA" id="ARBA00048679"/>
    </source>
</evidence>
<dbReference type="HOGENOM" id="CLU_000288_63_44_11"/>
<dbReference type="CDD" id="cd14014">
    <property type="entry name" value="STKc_PknB_like"/>
    <property type="match status" value="1"/>
</dbReference>
<comment type="catalytic activity">
    <reaction evidence="7">
        <text>L-threonyl-[protein] + ATP = O-phospho-L-threonyl-[protein] + ADP + H(+)</text>
        <dbReference type="Rhea" id="RHEA:46608"/>
        <dbReference type="Rhea" id="RHEA-COMP:11060"/>
        <dbReference type="Rhea" id="RHEA-COMP:11605"/>
        <dbReference type="ChEBI" id="CHEBI:15378"/>
        <dbReference type="ChEBI" id="CHEBI:30013"/>
        <dbReference type="ChEBI" id="CHEBI:30616"/>
        <dbReference type="ChEBI" id="CHEBI:61977"/>
        <dbReference type="ChEBI" id="CHEBI:456216"/>
        <dbReference type="EC" id="2.7.11.1"/>
    </reaction>
</comment>
<organism evidence="11 12">
    <name type="scientific">Gordonia bronchialis (strain ATCC 25592 / DSM 43247 / BCRC 13721 / JCM 3198 / KCTC 3076 / NBRC 16047 / NCTC 10667)</name>
    <name type="common">Rhodococcus bronchialis</name>
    <dbReference type="NCBI Taxonomy" id="526226"/>
    <lineage>
        <taxon>Bacteria</taxon>
        <taxon>Bacillati</taxon>
        <taxon>Actinomycetota</taxon>
        <taxon>Actinomycetes</taxon>
        <taxon>Mycobacteriales</taxon>
        <taxon>Gordoniaceae</taxon>
        <taxon>Gordonia</taxon>
    </lineage>
</organism>
<dbReference type="PANTHER" id="PTHR43289">
    <property type="entry name" value="MITOGEN-ACTIVATED PROTEIN KINASE KINASE KINASE 20-RELATED"/>
    <property type="match status" value="1"/>
</dbReference>
<evidence type="ECO:0000256" key="3">
    <source>
        <dbReference type="ARBA" id="ARBA00022679"/>
    </source>
</evidence>
<dbReference type="PROSITE" id="PS50011">
    <property type="entry name" value="PROTEIN_KINASE_DOM"/>
    <property type="match status" value="1"/>
</dbReference>
<evidence type="ECO:0000256" key="5">
    <source>
        <dbReference type="ARBA" id="ARBA00022777"/>
    </source>
</evidence>
<proteinExistence type="predicted"/>
<dbReference type="InterPro" id="IPR008271">
    <property type="entry name" value="Ser/Thr_kinase_AS"/>
</dbReference>
<feature type="compositionally biased region" description="Pro residues" evidence="9">
    <location>
        <begin position="290"/>
        <end position="300"/>
    </location>
</feature>
<dbReference type="eggNOG" id="COG0515">
    <property type="taxonomic scope" value="Bacteria"/>
</dbReference>
<keyword evidence="12" id="KW-1185">Reference proteome</keyword>
<dbReference type="PANTHER" id="PTHR43289:SF6">
    <property type="entry name" value="SERINE_THREONINE-PROTEIN KINASE NEKL-3"/>
    <property type="match status" value="1"/>
</dbReference>
<dbReference type="AlphaFoldDB" id="D0L3T5"/>
<dbReference type="EMBL" id="CP001802">
    <property type="protein sequence ID" value="ACY23088.1"/>
    <property type="molecule type" value="Genomic_DNA"/>
</dbReference>
<accession>D0L3T5</accession>
<evidence type="ECO:0000256" key="1">
    <source>
        <dbReference type="ARBA" id="ARBA00012513"/>
    </source>
</evidence>
<evidence type="ECO:0000256" key="9">
    <source>
        <dbReference type="SAM" id="MobiDB-lite"/>
    </source>
</evidence>
<keyword evidence="5 11" id="KW-0418">Kinase</keyword>
<dbReference type="Gene3D" id="3.30.200.20">
    <property type="entry name" value="Phosphorylase Kinase, domain 1"/>
    <property type="match status" value="1"/>
</dbReference>
<dbReference type="EC" id="2.7.11.1" evidence="1"/>
<dbReference type="InterPro" id="IPR000719">
    <property type="entry name" value="Prot_kinase_dom"/>
</dbReference>
<comment type="catalytic activity">
    <reaction evidence="8">
        <text>L-seryl-[protein] + ATP = O-phospho-L-seryl-[protein] + ADP + H(+)</text>
        <dbReference type="Rhea" id="RHEA:17989"/>
        <dbReference type="Rhea" id="RHEA-COMP:9863"/>
        <dbReference type="Rhea" id="RHEA-COMP:11604"/>
        <dbReference type="ChEBI" id="CHEBI:15378"/>
        <dbReference type="ChEBI" id="CHEBI:29999"/>
        <dbReference type="ChEBI" id="CHEBI:30616"/>
        <dbReference type="ChEBI" id="CHEBI:83421"/>
        <dbReference type="ChEBI" id="CHEBI:456216"/>
        <dbReference type="EC" id="2.7.11.1"/>
    </reaction>
</comment>
<dbReference type="RefSeq" id="WP_012835591.1">
    <property type="nucleotide sequence ID" value="NC_013441.1"/>
</dbReference>
<dbReference type="GO" id="GO:0005524">
    <property type="term" value="F:ATP binding"/>
    <property type="evidence" value="ECO:0007669"/>
    <property type="project" value="UniProtKB-KW"/>
</dbReference>
<sequence length="574" mass="60591">MYQVGDLIAGYRVLQVLGHGGMGEVYQAAHPRLPRADAIKVLRSAHATDPVFRARFEREADLVAPLHHPNIVAVYDRGIYDDRLWIAMEFVPGRDAGLIVDADGPLDPRLAIAIITGAAAGLDAAHLRGILHRDIKPGNILVTPGLDPMVPDAVKLTDFGIAQALDEVTSLTGTGTTVGTLRYSSPEQIEGRRVDIRSDTYSLGATAYELLTGAPPFESTSLHGLMTAHMFGERPRATQRNPSLPDAVDAVLQQAMATSPDDRFATAGDFAAAFADAFDTRRTLVGPSPTRAPAPTPPDPAASRTPSVDPPRQPWFRRLPALGFVVVLVAAIIGGVAGLPQSSARTLPTPERPDAQVIKEAVQITWNAVDGADSYVVRQNGAEIFAGPGTGYTAPLPLPGTYTYTVAARSDTAPGSEFSLTSETVTVFLTWRGLQWVADLYPDLVPATPLSTNSFDGMICSGGGGSLAFPDSTQTSIDCDKDDAAGNRVYRVSVFAFATAAEASADADIAAAGSPGTPFTTTQGNAGTLHQRDTWGGMATLTFGSGPRTRTYISVTFQNGTGRQAADVMARLPI</sequence>